<dbReference type="Pfam" id="PF00009">
    <property type="entry name" value="GTP_EFTU"/>
    <property type="match status" value="1"/>
</dbReference>
<dbReference type="Gene3D" id="2.40.30.10">
    <property type="entry name" value="Translation factors"/>
    <property type="match status" value="1"/>
</dbReference>
<dbReference type="SUPFAM" id="SSF52540">
    <property type="entry name" value="P-loop containing nucleoside triphosphate hydrolases"/>
    <property type="match status" value="1"/>
</dbReference>
<keyword evidence="6" id="KW-1185">Reference proteome</keyword>
<dbReference type="Gene3D" id="3.40.50.300">
    <property type="entry name" value="P-loop containing nucleotide triphosphate hydrolases"/>
    <property type="match status" value="1"/>
</dbReference>
<evidence type="ECO:0000313" key="6">
    <source>
        <dbReference type="Proteomes" id="UP001165124"/>
    </source>
</evidence>
<dbReference type="Gene3D" id="1.10.10.10">
    <property type="entry name" value="Winged helix-like DNA-binding domain superfamily/Winged helix DNA-binding domain"/>
    <property type="match status" value="1"/>
</dbReference>
<organism evidence="5 6">
    <name type="scientific">Actinomadura rubrobrunea</name>
    <dbReference type="NCBI Taxonomy" id="115335"/>
    <lineage>
        <taxon>Bacteria</taxon>
        <taxon>Bacillati</taxon>
        <taxon>Actinomycetota</taxon>
        <taxon>Actinomycetes</taxon>
        <taxon>Streptosporangiales</taxon>
        <taxon>Thermomonosporaceae</taxon>
        <taxon>Actinomadura</taxon>
    </lineage>
</organism>
<name>A0A9W6UVF7_9ACTN</name>
<protein>
    <submittedName>
        <fullName evidence="5">Selenocysteine-specific translation elongation factor</fullName>
    </submittedName>
</protein>
<keyword evidence="5" id="KW-0648">Protein biosynthesis</keyword>
<evidence type="ECO:0000313" key="5">
    <source>
        <dbReference type="EMBL" id="GLW64999.1"/>
    </source>
</evidence>
<dbReference type="SUPFAM" id="SSF50447">
    <property type="entry name" value="Translation proteins"/>
    <property type="match status" value="1"/>
</dbReference>
<dbReference type="InterPro" id="IPR050055">
    <property type="entry name" value="EF-Tu_GTPase"/>
</dbReference>
<dbReference type="InterPro" id="IPR027417">
    <property type="entry name" value="P-loop_NTPase"/>
</dbReference>
<evidence type="ECO:0000256" key="2">
    <source>
        <dbReference type="SAM" id="MobiDB-lite"/>
    </source>
</evidence>
<dbReference type="Pfam" id="PF09107">
    <property type="entry name" value="WHD_3rd_SelB"/>
    <property type="match status" value="1"/>
</dbReference>
<keyword evidence="1" id="KW-0547">Nucleotide-binding</keyword>
<dbReference type="AlphaFoldDB" id="A0A9W6UVF7"/>
<dbReference type="GO" id="GO:0003924">
    <property type="term" value="F:GTPase activity"/>
    <property type="evidence" value="ECO:0007669"/>
    <property type="project" value="InterPro"/>
</dbReference>
<dbReference type="GO" id="GO:0003723">
    <property type="term" value="F:RNA binding"/>
    <property type="evidence" value="ECO:0007669"/>
    <property type="project" value="InterPro"/>
</dbReference>
<dbReference type="SUPFAM" id="SSF46785">
    <property type="entry name" value="Winged helix' DNA-binding domain"/>
    <property type="match status" value="1"/>
</dbReference>
<sequence>MQVVATAGHVGHGKSTLVRALAGVGPAGRDEPGDADPEGSRPGAPSLGLEVALATLPSGERLAFVDVPGHERAVPTMLAGAGPVPAVVLAVAADEGWMPQSEEHLAAIDALGVRNGVLVVTRSDRADPRLALRQARERLARTGLRGAESVAVSAVTGAGLPELTAALDRLAGRLPVPDPDAPVRLWADRVEPGAGGAVVHGTLAAGTIRVRDELLLMPAGRRVRVRSVEAGEGPCEAAVGAARVAVRLDGVAPGRVAPGMALVTPDGWTATACVDVRTGFGEASGRLARRMTLHIGAAAVPVALRPLGPDTARLTLNTRLPLHVGDAAVLRDPARRAVARVSVLDVRPPVLVRRDDTAARARELASWPDRPGGEVVLRRHGVLHRAELAGMGCAAPPGAVRIGEWLVDPDHWEALRRRLVRLAAERAAIRPLAPGLPLERARLRLGLPARRLVEALARPPLRLAGGRVYGPEQGPPPQVVIAAGRLREELADAPFRAPDAARLAELGLTPEVLDAAERAGAVLRLGDGVVLPSGADREALRILGGLPQPFSVGQAARALGTDRRTAVALLEHLDGLGATRRVGEGRRVPGR</sequence>
<keyword evidence="5" id="KW-0251">Elongation factor</keyword>
<comment type="caution">
    <text evidence="5">The sequence shown here is derived from an EMBL/GenBank/DDBJ whole genome shotgun (WGS) entry which is preliminary data.</text>
</comment>
<dbReference type="InterPro" id="IPR015191">
    <property type="entry name" value="SelB_WHD4"/>
</dbReference>
<accession>A0A9W6UVF7</accession>
<evidence type="ECO:0000259" key="4">
    <source>
        <dbReference type="Pfam" id="PF09107"/>
    </source>
</evidence>
<evidence type="ECO:0000259" key="3">
    <source>
        <dbReference type="Pfam" id="PF00009"/>
    </source>
</evidence>
<keyword evidence="1" id="KW-0342">GTP-binding</keyword>
<dbReference type="GO" id="GO:0003746">
    <property type="term" value="F:translation elongation factor activity"/>
    <property type="evidence" value="ECO:0007669"/>
    <property type="project" value="UniProtKB-KW"/>
</dbReference>
<dbReference type="EMBL" id="BSRZ01000007">
    <property type="protein sequence ID" value="GLW64999.1"/>
    <property type="molecule type" value="Genomic_DNA"/>
</dbReference>
<evidence type="ECO:0000256" key="1">
    <source>
        <dbReference type="ARBA" id="ARBA00023134"/>
    </source>
</evidence>
<dbReference type="Proteomes" id="UP001165124">
    <property type="component" value="Unassembled WGS sequence"/>
</dbReference>
<feature type="domain" description="Elongation factor SelB fourth winged-helix" evidence="4">
    <location>
        <begin position="546"/>
        <end position="587"/>
    </location>
</feature>
<dbReference type="InterPro" id="IPR036388">
    <property type="entry name" value="WH-like_DNA-bd_sf"/>
</dbReference>
<dbReference type="InterPro" id="IPR036390">
    <property type="entry name" value="WH_DNA-bd_sf"/>
</dbReference>
<dbReference type="RefSeq" id="WP_067908217.1">
    <property type="nucleotide sequence ID" value="NZ_BSRZ01000007.1"/>
</dbReference>
<dbReference type="GO" id="GO:0005829">
    <property type="term" value="C:cytosol"/>
    <property type="evidence" value="ECO:0007669"/>
    <property type="project" value="TreeGrafter"/>
</dbReference>
<gene>
    <name evidence="5" type="primary">selB</name>
    <name evidence="5" type="ORF">Arub01_32430</name>
</gene>
<proteinExistence type="predicted"/>
<feature type="region of interest" description="Disordered" evidence="2">
    <location>
        <begin position="24"/>
        <end position="46"/>
    </location>
</feature>
<dbReference type="PANTHER" id="PTHR43721">
    <property type="entry name" value="ELONGATION FACTOR TU-RELATED"/>
    <property type="match status" value="1"/>
</dbReference>
<dbReference type="InterPro" id="IPR000795">
    <property type="entry name" value="T_Tr_GTP-bd_dom"/>
</dbReference>
<dbReference type="GO" id="GO:0001514">
    <property type="term" value="P:selenocysteine incorporation"/>
    <property type="evidence" value="ECO:0007669"/>
    <property type="project" value="InterPro"/>
</dbReference>
<dbReference type="GO" id="GO:0005525">
    <property type="term" value="F:GTP binding"/>
    <property type="evidence" value="ECO:0007669"/>
    <property type="project" value="UniProtKB-KW"/>
</dbReference>
<dbReference type="InterPro" id="IPR009000">
    <property type="entry name" value="Transl_B-barrel_sf"/>
</dbReference>
<reference evidence="5" key="1">
    <citation type="submission" date="2023-02" db="EMBL/GenBank/DDBJ databases">
        <title>Actinomadura rubrobrunea NBRC 14622.</title>
        <authorList>
            <person name="Ichikawa N."/>
            <person name="Sato H."/>
            <person name="Tonouchi N."/>
        </authorList>
    </citation>
    <scope>NUCLEOTIDE SEQUENCE</scope>
    <source>
        <strain evidence="5">NBRC 14622</strain>
    </source>
</reference>
<dbReference type="PANTHER" id="PTHR43721:SF22">
    <property type="entry name" value="ELONGATION FACTOR TU, MITOCHONDRIAL"/>
    <property type="match status" value="1"/>
</dbReference>
<feature type="domain" description="Tr-type G" evidence="3">
    <location>
        <begin position="4"/>
        <end position="170"/>
    </location>
</feature>